<dbReference type="RefSeq" id="WP_313989879.1">
    <property type="nucleotide sequence ID" value="NZ_JASJOS010000036.1"/>
</dbReference>
<accession>A0AAE3QZE8</accession>
<protein>
    <submittedName>
        <fullName evidence="1">Uncharacterized protein</fullName>
    </submittedName>
</protein>
<dbReference type="EMBL" id="JASJOS010000036">
    <property type="protein sequence ID" value="MDJ1486350.1"/>
    <property type="molecule type" value="Genomic_DNA"/>
</dbReference>
<reference evidence="1" key="1">
    <citation type="submission" date="2023-05" db="EMBL/GenBank/DDBJ databases">
        <authorList>
            <person name="Zhang X."/>
        </authorList>
    </citation>
    <scope>NUCLEOTIDE SEQUENCE</scope>
    <source>
        <strain evidence="1">YF14B1</strain>
    </source>
</reference>
<organism evidence="1 2">
    <name type="scientific">Xanthocytophaga flava</name>
    <dbReference type="NCBI Taxonomy" id="3048013"/>
    <lineage>
        <taxon>Bacteria</taxon>
        <taxon>Pseudomonadati</taxon>
        <taxon>Bacteroidota</taxon>
        <taxon>Cytophagia</taxon>
        <taxon>Cytophagales</taxon>
        <taxon>Rhodocytophagaceae</taxon>
        <taxon>Xanthocytophaga</taxon>
    </lineage>
</organism>
<gene>
    <name evidence="1" type="ORF">QNI16_38075</name>
</gene>
<proteinExistence type="predicted"/>
<comment type="caution">
    <text evidence="1">The sequence shown here is derived from an EMBL/GenBank/DDBJ whole genome shotgun (WGS) entry which is preliminary data.</text>
</comment>
<evidence type="ECO:0000313" key="1">
    <source>
        <dbReference type="EMBL" id="MDJ1486350.1"/>
    </source>
</evidence>
<sequence>MLRLFSKPFLHSCFFLVFTLLICEDTLAQSKDIVKQESHFVKLYSKLSSFIQTDYDSIQFYAGVFEKEFTSFIKNNPATLSYPFTKLSDNHSCDIRTSEDGNFRIYSWDTWTGGTMHVFREIYQWKANGKVFTKIPHYEEGDGGTSCSKVFTVSIHNKPCYFAITNATYSTKDAMQSIAAFSIEGNQLVDTVKVFKTKTQKLNKIDVEFDFFSVVDRPERPLELINYDHRQKIIYIPLVNDKGQVTKKNLLYQLKDRYFEFIGIETGMRK</sequence>
<name>A0AAE3QZE8_9BACT</name>
<dbReference type="AlphaFoldDB" id="A0AAE3QZE8"/>
<evidence type="ECO:0000313" key="2">
    <source>
        <dbReference type="Proteomes" id="UP001241110"/>
    </source>
</evidence>
<dbReference type="Proteomes" id="UP001241110">
    <property type="component" value="Unassembled WGS sequence"/>
</dbReference>